<dbReference type="InterPro" id="IPR002885">
    <property type="entry name" value="PPR_rpt"/>
</dbReference>
<reference evidence="4" key="1">
    <citation type="journal article" date="2016" name="Nature">
        <title>The genome of the seagrass Zostera marina reveals angiosperm adaptation to the sea.</title>
        <authorList>
            <person name="Olsen J.L."/>
            <person name="Rouze P."/>
            <person name="Verhelst B."/>
            <person name="Lin Y.-C."/>
            <person name="Bayer T."/>
            <person name="Collen J."/>
            <person name="Dattolo E."/>
            <person name="De Paoli E."/>
            <person name="Dittami S."/>
            <person name="Maumus F."/>
            <person name="Michel G."/>
            <person name="Kersting A."/>
            <person name="Lauritano C."/>
            <person name="Lohaus R."/>
            <person name="Toepel M."/>
            <person name="Tonon T."/>
            <person name="Vanneste K."/>
            <person name="Amirebrahimi M."/>
            <person name="Brakel J."/>
            <person name="Bostroem C."/>
            <person name="Chovatia M."/>
            <person name="Grimwood J."/>
            <person name="Jenkins J.W."/>
            <person name="Jueterbock A."/>
            <person name="Mraz A."/>
            <person name="Stam W.T."/>
            <person name="Tice H."/>
            <person name="Bornberg-Bauer E."/>
            <person name="Green P.J."/>
            <person name="Pearson G.A."/>
            <person name="Procaccini G."/>
            <person name="Duarte C.M."/>
            <person name="Schmutz J."/>
            <person name="Reusch T.B.H."/>
            <person name="Van de Peer Y."/>
        </authorList>
    </citation>
    <scope>NUCLEOTIDE SEQUENCE [LARGE SCALE GENOMIC DNA]</scope>
    <source>
        <strain evidence="4">cv. Finnish</strain>
    </source>
</reference>
<dbReference type="Proteomes" id="UP000036987">
    <property type="component" value="Unassembled WGS sequence"/>
</dbReference>
<evidence type="ECO:0000256" key="1">
    <source>
        <dbReference type="ARBA" id="ARBA00022737"/>
    </source>
</evidence>
<keyword evidence="1" id="KW-0677">Repeat</keyword>
<gene>
    <name evidence="3" type="ORF">ZOSMA_240G00100</name>
</gene>
<dbReference type="OMA" id="FLSMKIY"/>
<evidence type="ECO:0000313" key="4">
    <source>
        <dbReference type="Proteomes" id="UP000036987"/>
    </source>
</evidence>
<dbReference type="PROSITE" id="PS51375">
    <property type="entry name" value="PPR"/>
    <property type="match status" value="1"/>
</dbReference>
<comment type="caution">
    <text evidence="3">The sequence shown here is derived from an EMBL/GenBank/DDBJ whole genome shotgun (WGS) entry which is preliminary data.</text>
</comment>
<feature type="repeat" description="PPR" evidence="2">
    <location>
        <begin position="167"/>
        <end position="201"/>
    </location>
</feature>
<sequence>MRHYIINTLLRRRVSCGTQSAAFIARHDVGGGNGIIRGYTTCAKSLASSPSLSIWKRKKEMGKEGLFVVNELKRLQKSSTGSRMESFMKFQVSRLVRTDLLAVLFELQRQDLVSLSMKIYQVVRREIWYKPDMFFYRDMLMMLARNKRVEETTRVWRDLKNEQVLFDQHTYGDLVRAFLHGGLPDIAMEFYREMRLSPDPPLFLPFRVMLKGLIPYPELRDKVKDDFLELFPHLAVYDPPEVEEEEGWNID</sequence>
<keyword evidence="4" id="KW-1185">Reference proteome</keyword>
<dbReference type="PANTHER" id="PTHR46870:SF1">
    <property type="entry name" value="OS03G0297700 PROTEIN"/>
    <property type="match status" value="1"/>
</dbReference>
<dbReference type="OrthoDB" id="411857at2759"/>
<dbReference type="EMBL" id="LFYR01000841">
    <property type="protein sequence ID" value="KMZ68333.1"/>
    <property type="molecule type" value="Genomic_DNA"/>
</dbReference>
<evidence type="ECO:0000313" key="3">
    <source>
        <dbReference type="EMBL" id="KMZ68333.1"/>
    </source>
</evidence>
<protein>
    <submittedName>
        <fullName evidence="3">Pentatricopeptide repeat-containing protein</fullName>
    </submittedName>
</protein>
<organism evidence="3 4">
    <name type="scientific">Zostera marina</name>
    <name type="common">Eelgrass</name>
    <dbReference type="NCBI Taxonomy" id="29655"/>
    <lineage>
        <taxon>Eukaryota</taxon>
        <taxon>Viridiplantae</taxon>
        <taxon>Streptophyta</taxon>
        <taxon>Embryophyta</taxon>
        <taxon>Tracheophyta</taxon>
        <taxon>Spermatophyta</taxon>
        <taxon>Magnoliopsida</taxon>
        <taxon>Liliopsida</taxon>
        <taxon>Zosteraceae</taxon>
        <taxon>Zostera</taxon>
    </lineage>
</organism>
<name>A0A0K9PGZ8_ZOSMR</name>
<dbReference type="PANTHER" id="PTHR46870">
    <property type="entry name" value="PROTEIN THYLAKOID ASSEMBLY 8-LIKE, CHLOROPLASTIC"/>
    <property type="match status" value="1"/>
</dbReference>
<accession>A0A0K9PGZ8</accession>
<dbReference type="InterPro" id="IPR011990">
    <property type="entry name" value="TPR-like_helical_dom_sf"/>
</dbReference>
<dbReference type="InterPro" id="IPR044795">
    <property type="entry name" value="THA8L-like"/>
</dbReference>
<dbReference type="Gene3D" id="1.25.40.10">
    <property type="entry name" value="Tetratricopeptide repeat domain"/>
    <property type="match status" value="1"/>
</dbReference>
<dbReference type="AlphaFoldDB" id="A0A0K9PGZ8"/>
<proteinExistence type="predicted"/>
<evidence type="ECO:0000256" key="2">
    <source>
        <dbReference type="PROSITE-ProRule" id="PRU00708"/>
    </source>
</evidence>